<dbReference type="Pfam" id="PF00501">
    <property type="entry name" value="AMP-binding"/>
    <property type="match status" value="1"/>
</dbReference>
<dbReference type="SUPFAM" id="SSF56801">
    <property type="entry name" value="Acetyl-CoA synthetase-like"/>
    <property type="match status" value="1"/>
</dbReference>
<name>A0AAN8UQC8_9MAGN</name>
<dbReference type="AlphaFoldDB" id="A0AAN8UQC8"/>
<evidence type="ECO:0000256" key="6">
    <source>
        <dbReference type="ARBA" id="ARBA00026121"/>
    </source>
</evidence>
<keyword evidence="5 7" id="KW-0067">ATP-binding</keyword>
<dbReference type="InterPro" id="IPR020845">
    <property type="entry name" value="AMP-binding_CS"/>
</dbReference>
<dbReference type="Proteomes" id="UP001370490">
    <property type="component" value="Unassembled WGS sequence"/>
</dbReference>
<evidence type="ECO:0000256" key="7">
    <source>
        <dbReference type="RuleBase" id="RU369030"/>
    </source>
</evidence>
<comment type="function">
    <text evidence="7">Catalyzes the conversion of long-chain fatty acids to their active form acyl-CoAs for both synthesis of cellular lipids, and degradation via beta-oxidation.</text>
</comment>
<keyword evidence="7" id="KW-0443">Lipid metabolism</keyword>
<evidence type="ECO:0000256" key="4">
    <source>
        <dbReference type="ARBA" id="ARBA00022832"/>
    </source>
</evidence>
<accession>A0AAN8UQC8</accession>
<evidence type="ECO:0000313" key="9">
    <source>
        <dbReference type="EMBL" id="KAK6919990.1"/>
    </source>
</evidence>
<dbReference type="InterPro" id="IPR000873">
    <property type="entry name" value="AMP-dep_synth/lig_dom"/>
</dbReference>
<comment type="similarity">
    <text evidence="1 7">Belongs to the ATP-dependent AMP-binding enzyme family.</text>
</comment>
<dbReference type="PANTHER" id="PTHR43272">
    <property type="entry name" value="LONG-CHAIN-FATTY-ACID--COA LIGASE"/>
    <property type="match status" value="1"/>
</dbReference>
<evidence type="ECO:0000256" key="1">
    <source>
        <dbReference type="ARBA" id="ARBA00006432"/>
    </source>
</evidence>
<proteinExistence type="inferred from homology"/>
<dbReference type="PANTHER" id="PTHR43272:SF3">
    <property type="entry name" value="LONG CHAIN ACYL-COA SYNTHETASE 4"/>
    <property type="match status" value="1"/>
</dbReference>
<protein>
    <recommendedName>
        <fullName evidence="6 7">Long-chain-fatty-acid--CoA ligase</fullName>
        <ecNumber evidence="6 7">6.2.1.3</ecNumber>
    </recommendedName>
</protein>
<dbReference type="GO" id="GO:0005524">
    <property type="term" value="F:ATP binding"/>
    <property type="evidence" value="ECO:0007669"/>
    <property type="project" value="UniProtKB-KW"/>
</dbReference>
<dbReference type="GO" id="GO:0016020">
    <property type="term" value="C:membrane"/>
    <property type="evidence" value="ECO:0007669"/>
    <property type="project" value="TreeGrafter"/>
</dbReference>
<reference evidence="9 10" key="1">
    <citation type="submission" date="2023-12" db="EMBL/GenBank/DDBJ databases">
        <title>A high-quality genome assembly for Dillenia turbinata (Dilleniales).</title>
        <authorList>
            <person name="Chanderbali A."/>
        </authorList>
    </citation>
    <scope>NUCLEOTIDE SEQUENCE [LARGE SCALE GENOMIC DNA]</scope>
    <source>
        <strain evidence="9">LSX21</strain>
        <tissue evidence="9">Leaf</tissue>
    </source>
</reference>
<keyword evidence="3 7" id="KW-0547">Nucleotide-binding</keyword>
<keyword evidence="4 7" id="KW-0276">Fatty acid metabolism</keyword>
<evidence type="ECO:0000256" key="3">
    <source>
        <dbReference type="ARBA" id="ARBA00022741"/>
    </source>
</evidence>
<keyword evidence="2 7" id="KW-0436">Ligase</keyword>
<evidence type="ECO:0000256" key="2">
    <source>
        <dbReference type="ARBA" id="ARBA00022598"/>
    </source>
</evidence>
<comment type="catalytic activity">
    <reaction evidence="7">
        <text>a long-chain fatty acid + ATP + CoA = a long-chain fatty acyl-CoA + AMP + diphosphate</text>
        <dbReference type="Rhea" id="RHEA:15421"/>
        <dbReference type="ChEBI" id="CHEBI:30616"/>
        <dbReference type="ChEBI" id="CHEBI:33019"/>
        <dbReference type="ChEBI" id="CHEBI:57287"/>
        <dbReference type="ChEBI" id="CHEBI:57560"/>
        <dbReference type="ChEBI" id="CHEBI:83139"/>
        <dbReference type="ChEBI" id="CHEBI:456215"/>
        <dbReference type="EC" id="6.2.1.3"/>
    </reaction>
</comment>
<evidence type="ECO:0000313" key="10">
    <source>
        <dbReference type="Proteomes" id="UP001370490"/>
    </source>
</evidence>
<feature type="domain" description="AMP-dependent synthetase/ligase" evidence="8">
    <location>
        <begin position="54"/>
        <end position="482"/>
    </location>
</feature>
<dbReference type="InterPro" id="IPR045311">
    <property type="entry name" value="LC-FACS_euk"/>
</dbReference>
<dbReference type="GO" id="GO:0004467">
    <property type="term" value="F:long-chain fatty acid-CoA ligase activity"/>
    <property type="evidence" value="ECO:0007669"/>
    <property type="project" value="UniProtKB-EC"/>
</dbReference>
<dbReference type="PROSITE" id="PS00455">
    <property type="entry name" value="AMP_BINDING"/>
    <property type="match status" value="1"/>
</dbReference>
<gene>
    <name evidence="9" type="ORF">RJ641_015894</name>
</gene>
<dbReference type="GO" id="GO:0005783">
    <property type="term" value="C:endoplasmic reticulum"/>
    <property type="evidence" value="ECO:0007669"/>
    <property type="project" value="TreeGrafter"/>
</dbReference>
<dbReference type="EC" id="6.2.1.3" evidence="6 7"/>
<evidence type="ECO:0000259" key="8">
    <source>
        <dbReference type="Pfam" id="PF00501"/>
    </source>
</evidence>
<evidence type="ECO:0000256" key="5">
    <source>
        <dbReference type="ARBA" id="ARBA00022840"/>
    </source>
</evidence>
<dbReference type="Gene3D" id="3.40.50.12780">
    <property type="entry name" value="N-terminal domain of ligase-like"/>
    <property type="match status" value="1"/>
</dbReference>
<organism evidence="9 10">
    <name type="scientific">Dillenia turbinata</name>
    <dbReference type="NCBI Taxonomy" id="194707"/>
    <lineage>
        <taxon>Eukaryota</taxon>
        <taxon>Viridiplantae</taxon>
        <taxon>Streptophyta</taxon>
        <taxon>Embryophyta</taxon>
        <taxon>Tracheophyta</taxon>
        <taxon>Spermatophyta</taxon>
        <taxon>Magnoliopsida</taxon>
        <taxon>eudicotyledons</taxon>
        <taxon>Gunneridae</taxon>
        <taxon>Pentapetalae</taxon>
        <taxon>Dilleniales</taxon>
        <taxon>Dilleniaceae</taxon>
        <taxon>Dillenia</taxon>
    </lineage>
</organism>
<comment type="caution">
    <text evidence="9">The sequence shown here is derived from an EMBL/GenBank/DDBJ whole genome shotgun (WGS) entry which is preliminary data.</text>
</comment>
<keyword evidence="10" id="KW-1185">Reference proteome</keyword>
<dbReference type="InterPro" id="IPR042099">
    <property type="entry name" value="ANL_N_sf"/>
</dbReference>
<dbReference type="CDD" id="cd05927">
    <property type="entry name" value="LC-FACS_euk"/>
    <property type="match status" value="1"/>
</dbReference>
<dbReference type="EMBL" id="JBAMMX010000021">
    <property type="protein sequence ID" value="KAK6919990.1"/>
    <property type="molecule type" value="Genomic_DNA"/>
</dbReference>
<sequence length="660" mass="73420">MSKYKFLVEVEKGKEGTGDQPSIGPAYRSIFAKDGFPSPPPGVETCWDIFRLSVEKYPNNPMLGHREIVDGKAGKYVWLTYKQVYDIVMKIGSAIRSCGVEPGARCGIYSANCPEWMITMQACNAHGLYCVPLYDTLGAGAVEFIICHAEVSIAFVEEKKIPEVFKTFPNTLQYLKTLVSFGKVTPEQKEELEKNGVTAFSWDEFLLLGEDKKYDLPTKSTNDICTIMYTSGTTGDPKGVLISNESVITLTIGAMHLLSSVNEALSADDVYMSYLPLAHIFDRVIEECFVFNGASIGFWRGDVKLLIEDVGELKPTIFCAVPRVLERIYSGLTAKVSSGGMLKNLLFKFAYNVKEHNLVKGMKHGDAAPIFDKIVFSKVKKGLGGKVRLILSGAAPLASHVEAYLRVVTCSHVLQGYGLTESCAGTFVSLPNNPDMLGTVGPPVPNVDIRLESVPEMGYNALSDTPRGEICIRGKTLFSGYYKREDLTKEVLIDGWLHTGDIGEWQPSGSMKIIDRKKNIFKLSQGEYVAVENLENIYGLAACIDSIWIYGNSFESFLVAVANPNKQVLENWAKENGVDGDFESLCENPKAKEYILGELTRIGKEKKLKGFEFMKAVHLDPVPFDMERDLLTPTYKKKRPQLLKYYKDVIDCMYKEKNAK</sequence>